<dbReference type="Gene3D" id="2.160.20.10">
    <property type="entry name" value="Single-stranded right-handed beta-helix, Pectin lyase-like"/>
    <property type="match status" value="1"/>
</dbReference>
<evidence type="ECO:0000313" key="5">
    <source>
        <dbReference type="Proteomes" id="UP001357452"/>
    </source>
</evidence>
<name>A0ABU7RJ97_9BACT</name>
<evidence type="ECO:0000256" key="3">
    <source>
        <dbReference type="SAM" id="SignalP"/>
    </source>
</evidence>
<dbReference type="InterPro" id="IPR011050">
    <property type="entry name" value="Pectin_lyase_fold/virulence"/>
</dbReference>
<dbReference type="InterPro" id="IPR012334">
    <property type="entry name" value="Pectin_lyas_fold"/>
</dbReference>
<dbReference type="GO" id="GO:0016829">
    <property type="term" value="F:lyase activity"/>
    <property type="evidence" value="ECO:0007669"/>
    <property type="project" value="UniProtKB-KW"/>
</dbReference>
<reference evidence="4 5" key="1">
    <citation type="submission" date="2024-01" db="EMBL/GenBank/DDBJ databases">
        <title>Niabella digestum sp. nov., isolated from waste digestion system.</title>
        <authorList>
            <person name="Zhang L."/>
        </authorList>
    </citation>
    <scope>NUCLEOTIDE SEQUENCE [LARGE SCALE GENOMIC DNA]</scope>
    <source>
        <strain evidence="4 5">A18</strain>
    </source>
</reference>
<keyword evidence="2" id="KW-0325">Glycoprotein</keyword>
<dbReference type="InterPro" id="IPR052063">
    <property type="entry name" value="Polysaccharide_Lyase_1"/>
</dbReference>
<feature type="signal peptide" evidence="3">
    <location>
        <begin position="1"/>
        <end position="27"/>
    </location>
</feature>
<keyword evidence="4" id="KW-0456">Lyase</keyword>
<comment type="caution">
    <text evidence="4">The sequence shown here is derived from an EMBL/GenBank/DDBJ whole genome shotgun (WGS) entry which is preliminary data.</text>
</comment>
<dbReference type="EMBL" id="JAZGLY010000006">
    <property type="protein sequence ID" value="MEE6187862.1"/>
    <property type="molecule type" value="Genomic_DNA"/>
</dbReference>
<dbReference type="SUPFAM" id="SSF51126">
    <property type="entry name" value="Pectin lyase-like"/>
    <property type="match status" value="1"/>
</dbReference>
<feature type="chain" id="PRO_5047416970" evidence="3">
    <location>
        <begin position="28"/>
        <end position="479"/>
    </location>
</feature>
<accession>A0ABU7RJ97</accession>
<dbReference type="RefSeq" id="WP_330975269.1">
    <property type="nucleotide sequence ID" value="NZ_JAZGLY010000006.1"/>
</dbReference>
<keyword evidence="5" id="KW-1185">Reference proteome</keyword>
<keyword evidence="3" id="KW-0732">Signal</keyword>
<keyword evidence="1" id="KW-0479">Metal-binding</keyword>
<organism evidence="4 5">
    <name type="scientific">Niabella digestorum</name>
    <dbReference type="NCBI Taxonomy" id="3117701"/>
    <lineage>
        <taxon>Bacteria</taxon>
        <taxon>Pseudomonadati</taxon>
        <taxon>Bacteroidota</taxon>
        <taxon>Chitinophagia</taxon>
        <taxon>Chitinophagales</taxon>
        <taxon>Chitinophagaceae</taxon>
        <taxon>Niabella</taxon>
    </lineage>
</organism>
<gene>
    <name evidence="4" type="ORF">V2H41_11320</name>
</gene>
<evidence type="ECO:0000256" key="2">
    <source>
        <dbReference type="ARBA" id="ARBA00023180"/>
    </source>
</evidence>
<proteinExistence type="predicted"/>
<evidence type="ECO:0000256" key="1">
    <source>
        <dbReference type="ARBA" id="ARBA00022723"/>
    </source>
</evidence>
<sequence length="479" mass="52794">MNIALNTNVTRSFLLLILISCSFLATGQDKGDARPVAFPGAEGFGKYATGGRGGKVLIVTNLNDDGEGSLRHALMTKGPRIIVFAVSGTIHLKSRLNIPGNVTIAGQTAPGDGICIADYPVHLTGDNIIIRFIRLRMGDRYQNQGQTPGAGADDALSGVGRKHIIIDHCSMSWSTDEVCSIYRGDSTTIQWSMIYEPLNYSYHFEEGDTDFEEHGFGGIWGGSHFSAHHNLFAHCNSRTPRFNGARLGAKDELVDFRYNVIYNWGKNSIYGGEGGRYNIVSNYFKYGPDTKSSVKYRIVNPSTPQQKHLSLGAFYVNGNIVDEAPQVSKNNWLGIHMDKGANQNDKRRAVVGQPFQVEPLPLKTAAEAYTSVLEKAGAFLPKRDTLDERIIRDLKNRTGRIIDVQGGYPHGTDYETSKSAWPVLKSAAVPLDTDKDGIPDDWELKNGLNPNDPADASMNTLHKYYTNIEVYINSLVPQY</sequence>
<protein>
    <submittedName>
        <fullName evidence="4">Pectate lyase</fullName>
    </submittedName>
</protein>
<dbReference type="PANTHER" id="PTHR42970">
    <property type="entry name" value="PECTATE LYASE C-RELATED"/>
    <property type="match status" value="1"/>
</dbReference>
<dbReference type="PANTHER" id="PTHR42970:SF1">
    <property type="entry name" value="PECTATE LYASE C-RELATED"/>
    <property type="match status" value="1"/>
</dbReference>
<evidence type="ECO:0000313" key="4">
    <source>
        <dbReference type="EMBL" id="MEE6187862.1"/>
    </source>
</evidence>
<dbReference type="Proteomes" id="UP001357452">
    <property type="component" value="Unassembled WGS sequence"/>
</dbReference>